<dbReference type="InterPro" id="IPR029033">
    <property type="entry name" value="His_PPase_superfam"/>
</dbReference>
<feature type="binding site" evidence="1">
    <location>
        <begin position="9"/>
        <end position="16"/>
    </location>
    <ligand>
        <name>substrate</name>
    </ligand>
</feature>
<comment type="caution">
    <text evidence="2">The sequence shown here is derived from an EMBL/GenBank/DDBJ whole genome shotgun (WGS) entry which is preliminary data.</text>
</comment>
<evidence type="ECO:0000256" key="1">
    <source>
        <dbReference type="PIRSR" id="PIRSR613078-2"/>
    </source>
</evidence>
<dbReference type="RefSeq" id="WP_107520445.1">
    <property type="nucleotide sequence ID" value="NZ_PYZH01000096.1"/>
</dbReference>
<dbReference type="Proteomes" id="UP000243350">
    <property type="component" value="Unassembled WGS sequence"/>
</dbReference>
<dbReference type="AlphaFoldDB" id="A0A2T4KN66"/>
<protein>
    <submittedName>
        <fullName evidence="2">Histidine phosphatase family protein</fullName>
    </submittedName>
</protein>
<dbReference type="EMBL" id="PYZH01000096">
    <property type="protein sequence ID" value="PTF11406.1"/>
    <property type="molecule type" value="Genomic_DNA"/>
</dbReference>
<organism evidence="2 3">
    <name type="scientific">Staphylococcus devriesei</name>
    <dbReference type="NCBI Taxonomy" id="586733"/>
    <lineage>
        <taxon>Bacteria</taxon>
        <taxon>Bacillati</taxon>
        <taxon>Bacillota</taxon>
        <taxon>Bacilli</taxon>
        <taxon>Bacillales</taxon>
        <taxon>Staphylococcaceae</taxon>
        <taxon>Staphylococcus</taxon>
    </lineage>
</organism>
<evidence type="ECO:0000313" key="2">
    <source>
        <dbReference type="EMBL" id="PTF11406.1"/>
    </source>
</evidence>
<evidence type="ECO:0000313" key="3">
    <source>
        <dbReference type="Proteomes" id="UP000243350"/>
    </source>
</evidence>
<feature type="binding site" evidence="1">
    <location>
        <position position="61"/>
    </location>
    <ligand>
        <name>substrate</name>
    </ligand>
</feature>
<dbReference type="InterPro" id="IPR001345">
    <property type="entry name" value="PG/BPGM_mutase_AS"/>
</dbReference>
<proteinExistence type="predicted"/>
<accession>A0A2T4KN66</accession>
<dbReference type="Pfam" id="PF00300">
    <property type="entry name" value="His_Phos_1"/>
    <property type="match status" value="1"/>
</dbReference>
<dbReference type="SMART" id="SM00855">
    <property type="entry name" value="PGAM"/>
    <property type="match status" value="1"/>
</dbReference>
<dbReference type="InterPro" id="IPR013078">
    <property type="entry name" value="His_Pase_superF_clade-1"/>
</dbReference>
<dbReference type="CDD" id="cd07067">
    <property type="entry name" value="HP_PGM_like"/>
    <property type="match status" value="1"/>
</dbReference>
<dbReference type="Gene3D" id="3.40.50.1240">
    <property type="entry name" value="Phosphoglycerate mutase-like"/>
    <property type="match status" value="1"/>
</dbReference>
<reference evidence="2 3" key="1">
    <citation type="journal article" date="2016" name="Front. Microbiol.">
        <title>Comprehensive Phylogenetic Analysis of Bovine Non-aureus Staphylococci Species Based on Whole-Genome Sequencing.</title>
        <authorList>
            <person name="Naushad S."/>
            <person name="Barkema H.W."/>
            <person name="Luby C."/>
            <person name="Condas L.A."/>
            <person name="Nobrega D.B."/>
            <person name="Carson D.A."/>
            <person name="De Buck J."/>
        </authorList>
    </citation>
    <scope>NUCLEOTIDE SEQUENCE [LARGE SCALE GENOMIC DNA]</scope>
    <source>
        <strain evidence="2 3">SNUC 4143</strain>
    </source>
</reference>
<sequence>MSKILYLMRHGQTMFNLRGKVQGASDSPLTDLGISQAKKAGQYFKGNNVIFDDLYSSSSERACDTLENVMPGMSYQRLKGLKEWSFGLFEGDSKQLLDALWESKDIFGERLVPFGGETHQDVETRLNSTLIDIMEKSSGTTILAVSHGTAIHAFLGRWIGVSMANNYFIGNCHILKFEYSHHQFKLIEKVDLIAE</sequence>
<dbReference type="InterPro" id="IPR050275">
    <property type="entry name" value="PGM_Phosphatase"/>
</dbReference>
<dbReference type="SUPFAM" id="SSF53254">
    <property type="entry name" value="Phosphoglycerate mutase-like"/>
    <property type="match status" value="1"/>
</dbReference>
<dbReference type="PANTHER" id="PTHR48100:SF5">
    <property type="entry name" value="HISTIDINE PHOSPHATASE FAMILY PROTEIN"/>
    <property type="match status" value="1"/>
</dbReference>
<name>A0A2T4KN66_9STAP</name>
<dbReference type="GO" id="GO:0016791">
    <property type="term" value="F:phosphatase activity"/>
    <property type="evidence" value="ECO:0007669"/>
    <property type="project" value="TreeGrafter"/>
</dbReference>
<gene>
    <name evidence="2" type="ORF">BUY48_10555</name>
</gene>
<dbReference type="PANTHER" id="PTHR48100">
    <property type="entry name" value="BROAD-SPECIFICITY PHOSPHATASE YOR283W-RELATED"/>
    <property type="match status" value="1"/>
</dbReference>
<dbReference type="PROSITE" id="PS00175">
    <property type="entry name" value="PG_MUTASE"/>
    <property type="match status" value="1"/>
</dbReference>
<dbReference type="GO" id="GO:0005737">
    <property type="term" value="C:cytoplasm"/>
    <property type="evidence" value="ECO:0007669"/>
    <property type="project" value="TreeGrafter"/>
</dbReference>